<proteinExistence type="predicted"/>
<evidence type="ECO:0000259" key="1">
    <source>
        <dbReference type="SMART" id="SM00355"/>
    </source>
</evidence>
<feature type="domain" description="C2H2-type" evidence="1">
    <location>
        <begin position="73"/>
        <end position="99"/>
    </location>
</feature>
<evidence type="ECO:0000313" key="2">
    <source>
        <dbReference type="EMBL" id="KAG9230362.1"/>
    </source>
</evidence>
<name>A0A9P7YBG3_9HELO</name>
<evidence type="ECO:0000313" key="3">
    <source>
        <dbReference type="Proteomes" id="UP000824998"/>
    </source>
</evidence>
<dbReference type="Proteomes" id="UP000824998">
    <property type="component" value="Unassembled WGS sequence"/>
</dbReference>
<comment type="caution">
    <text evidence="2">The sequence shown here is derived from an EMBL/GenBank/DDBJ whole genome shotgun (WGS) entry which is preliminary data.</text>
</comment>
<dbReference type="EMBL" id="MU251679">
    <property type="protein sequence ID" value="KAG9230362.1"/>
    <property type="molecule type" value="Genomic_DNA"/>
</dbReference>
<reference evidence="2" key="1">
    <citation type="journal article" date="2021" name="IMA Fungus">
        <title>Genomic characterization of three marine fungi, including Emericellopsis atlantica sp. nov. with signatures of a generalist lifestyle and marine biomass degradation.</title>
        <authorList>
            <person name="Hagestad O.C."/>
            <person name="Hou L."/>
            <person name="Andersen J.H."/>
            <person name="Hansen E.H."/>
            <person name="Altermark B."/>
            <person name="Li C."/>
            <person name="Kuhnert E."/>
            <person name="Cox R.J."/>
            <person name="Crous P.W."/>
            <person name="Spatafora J.W."/>
            <person name="Lail K."/>
            <person name="Amirebrahimi M."/>
            <person name="Lipzen A."/>
            <person name="Pangilinan J."/>
            <person name="Andreopoulos W."/>
            <person name="Hayes R.D."/>
            <person name="Ng V."/>
            <person name="Grigoriev I.V."/>
            <person name="Jackson S.A."/>
            <person name="Sutton T.D.S."/>
            <person name="Dobson A.D.W."/>
            <person name="Rama T."/>
        </authorList>
    </citation>
    <scope>NUCLEOTIDE SEQUENCE</scope>
    <source>
        <strain evidence="2">TRa018bII</strain>
    </source>
</reference>
<keyword evidence="3" id="KW-1185">Reference proteome</keyword>
<dbReference type="InterPro" id="IPR013087">
    <property type="entry name" value="Znf_C2H2_type"/>
</dbReference>
<feature type="non-terminal residue" evidence="2">
    <location>
        <position position="126"/>
    </location>
</feature>
<dbReference type="OrthoDB" id="6077919at2759"/>
<gene>
    <name evidence="2" type="ORF">BJ875DRAFT_385306</name>
</gene>
<protein>
    <submittedName>
        <fullName evidence="2">C2H2 type zinc finger domain-containing protein</fullName>
    </submittedName>
</protein>
<accession>A0A9P7YBG3</accession>
<sequence>MSLDGLLKPPTSPAYTIQPFRTEYLLNTHANVHSSNHPHYCPVKGCPRSEGGKGFKRKNKMFRHSLGHGNPGCFCPLCPDREYKFDRPNDLKRHVRGHHVDKDKDVTQLIEVLSSGQEVTRRGRRR</sequence>
<dbReference type="AlphaFoldDB" id="A0A9P7YBG3"/>
<feature type="domain" description="C2H2-type" evidence="1">
    <location>
        <begin position="39"/>
        <end position="68"/>
    </location>
</feature>
<dbReference type="Gene3D" id="3.30.160.60">
    <property type="entry name" value="Classic Zinc Finger"/>
    <property type="match status" value="1"/>
</dbReference>
<dbReference type="SMART" id="SM00355">
    <property type="entry name" value="ZnF_C2H2"/>
    <property type="match status" value="2"/>
</dbReference>
<organism evidence="2 3">
    <name type="scientific">Amylocarpus encephaloides</name>
    <dbReference type="NCBI Taxonomy" id="45428"/>
    <lineage>
        <taxon>Eukaryota</taxon>
        <taxon>Fungi</taxon>
        <taxon>Dikarya</taxon>
        <taxon>Ascomycota</taxon>
        <taxon>Pezizomycotina</taxon>
        <taxon>Leotiomycetes</taxon>
        <taxon>Helotiales</taxon>
        <taxon>Helotiales incertae sedis</taxon>
        <taxon>Amylocarpus</taxon>
    </lineage>
</organism>